<evidence type="ECO:0000313" key="3">
    <source>
        <dbReference type="EnsemblMetazoa" id="CLYHEMP010908.1"/>
    </source>
</evidence>
<dbReference type="EnsemblMetazoa" id="CLYHEMT010908.1">
    <property type="protein sequence ID" value="CLYHEMP010908.1"/>
    <property type="gene ID" value="CLYHEMG010908"/>
</dbReference>
<dbReference type="AlphaFoldDB" id="A0A7M5VDE3"/>
<dbReference type="GeneID" id="136797899"/>
<protein>
    <submittedName>
        <fullName evidence="3">Uncharacterized protein</fullName>
    </submittedName>
</protein>
<dbReference type="Proteomes" id="UP000594262">
    <property type="component" value="Unplaced"/>
</dbReference>
<accession>A0A7M5VDE3</accession>
<dbReference type="Gene3D" id="1.20.5.990">
    <property type="entry name" value="Nemo cc2-lz domain - 1d5 darpin complex"/>
    <property type="match status" value="1"/>
</dbReference>
<evidence type="ECO:0000256" key="1">
    <source>
        <dbReference type="SAM" id="Coils"/>
    </source>
</evidence>
<evidence type="ECO:0000313" key="4">
    <source>
        <dbReference type="Proteomes" id="UP000594262"/>
    </source>
</evidence>
<feature type="coiled-coil region" evidence="1">
    <location>
        <begin position="49"/>
        <end position="83"/>
    </location>
</feature>
<sequence length="248" mass="29276">MDSMLLSMESQIMEGTDCQCNCQATKDLKKVLDVNQHWQSDYNQLMDANQLLKTKYWNLKQKYEDMKKENVELMGRCAELCRKKIDQQFPQVENEPVEKKVETSKFTADDLEALKQQLAIYKQDFMEEKKEHQNTSRQNNKLKMELRQLRQTVDGYFKDNQSMKEKYQKLYAEKNHIVNELQRLSNPYHQAMHYGNQYGRRPIIESYTLKPLPCCGAELTRDCGSSEKRKEHTQDGTVPEINNGKLKC</sequence>
<evidence type="ECO:0000256" key="2">
    <source>
        <dbReference type="SAM" id="MobiDB-lite"/>
    </source>
</evidence>
<feature type="coiled-coil region" evidence="1">
    <location>
        <begin position="111"/>
        <end position="166"/>
    </location>
</feature>
<keyword evidence="4" id="KW-1185">Reference proteome</keyword>
<feature type="compositionally biased region" description="Basic and acidic residues" evidence="2">
    <location>
        <begin position="225"/>
        <end position="234"/>
    </location>
</feature>
<proteinExistence type="predicted"/>
<organism evidence="3 4">
    <name type="scientific">Clytia hemisphaerica</name>
    <dbReference type="NCBI Taxonomy" id="252671"/>
    <lineage>
        <taxon>Eukaryota</taxon>
        <taxon>Metazoa</taxon>
        <taxon>Cnidaria</taxon>
        <taxon>Hydrozoa</taxon>
        <taxon>Hydroidolina</taxon>
        <taxon>Leptothecata</taxon>
        <taxon>Obeliida</taxon>
        <taxon>Clytiidae</taxon>
        <taxon>Clytia</taxon>
    </lineage>
</organism>
<feature type="region of interest" description="Disordered" evidence="2">
    <location>
        <begin position="225"/>
        <end position="248"/>
    </location>
</feature>
<name>A0A7M5VDE3_9CNID</name>
<keyword evidence="1" id="KW-0175">Coiled coil</keyword>
<dbReference type="RefSeq" id="XP_066910580.1">
    <property type="nucleotide sequence ID" value="XM_067054479.1"/>
</dbReference>
<dbReference type="OrthoDB" id="6066489at2759"/>
<reference evidence="3" key="1">
    <citation type="submission" date="2021-01" db="UniProtKB">
        <authorList>
            <consortium name="EnsemblMetazoa"/>
        </authorList>
    </citation>
    <scope>IDENTIFICATION</scope>
</reference>